<dbReference type="GO" id="GO:0008478">
    <property type="term" value="F:pyridoxal kinase activity"/>
    <property type="evidence" value="ECO:0007669"/>
    <property type="project" value="UniProtKB-EC"/>
</dbReference>
<dbReference type="Gene3D" id="3.40.1190.20">
    <property type="match status" value="1"/>
</dbReference>
<comment type="caution">
    <text evidence="7">The sequence shown here is derived from an EMBL/GenBank/DDBJ whole genome shotgun (WGS) entry which is preliminary data.</text>
</comment>
<evidence type="ECO:0000256" key="3">
    <source>
        <dbReference type="ARBA" id="ARBA00022741"/>
    </source>
</evidence>
<evidence type="ECO:0000256" key="2">
    <source>
        <dbReference type="ARBA" id="ARBA00022679"/>
    </source>
</evidence>
<dbReference type="Pfam" id="PF08543">
    <property type="entry name" value="Phos_pyr_kin"/>
    <property type="match status" value="1"/>
</dbReference>
<keyword evidence="2" id="KW-0808">Transferase</keyword>
<keyword evidence="4 7" id="KW-0418">Kinase</keyword>
<evidence type="ECO:0000259" key="6">
    <source>
        <dbReference type="Pfam" id="PF08543"/>
    </source>
</evidence>
<evidence type="ECO:0000256" key="1">
    <source>
        <dbReference type="ARBA" id="ARBA00012104"/>
    </source>
</evidence>
<feature type="domain" description="Pyridoxamine kinase/Phosphomethylpyrimidine kinase" evidence="6">
    <location>
        <begin position="75"/>
        <end position="262"/>
    </location>
</feature>
<dbReference type="AlphaFoldDB" id="A0A0L6U0H1"/>
<name>A0A0L6U0H1_9FIRM</name>
<dbReference type="PANTHER" id="PTHR10534">
    <property type="entry name" value="PYRIDOXAL KINASE"/>
    <property type="match status" value="1"/>
</dbReference>
<dbReference type="STRING" id="52689.AKG39_08665"/>
<dbReference type="SUPFAM" id="SSF53613">
    <property type="entry name" value="Ribokinase-like"/>
    <property type="match status" value="1"/>
</dbReference>
<dbReference type="EMBL" id="LGYO01000021">
    <property type="protein sequence ID" value="KNZ42004.1"/>
    <property type="molecule type" value="Genomic_DNA"/>
</dbReference>
<keyword evidence="8" id="KW-1185">Reference proteome</keyword>
<dbReference type="EC" id="2.7.1.35" evidence="1"/>
<dbReference type="GO" id="GO:0005524">
    <property type="term" value="F:ATP binding"/>
    <property type="evidence" value="ECO:0007669"/>
    <property type="project" value="UniProtKB-KW"/>
</dbReference>
<dbReference type="NCBIfam" id="NF005491">
    <property type="entry name" value="PRK07105.1"/>
    <property type="match status" value="1"/>
</dbReference>
<reference evidence="8" key="1">
    <citation type="submission" date="2015-07" db="EMBL/GenBank/DDBJ databases">
        <title>Draft genome sequence of Acetobacterium bakii DSM 8293, a potential psychrophilic chemical producer through syngas fermentation.</title>
        <authorList>
            <person name="Song Y."/>
            <person name="Hwang S."/>
            <person name="Cho B.-K."/>
        </authorList>
    </citation>
    <scope>NUCLEOTIDE SEQUENCE [LARGE SCALE GENOMIC DNA]</scope>
    <source>
        <strain evidence="8">DSM 8239</strain>
    </source>
</reference>
<dbReference type="InterPro" id="IPR013749">
    <property type="entry name" value="PM/HMP-P_kinase-1"/>
</dbReference>
<protein>
    <recommendedName>
        <fullName evidence="1">pyridoxal kinase</fullName>
        <ecNumber evidence="1">2.7.1.35</ecNumber>
    </recommendedName>
</protein>
<dbReference type="PANTHER" id="PTHR10534:SF2">
    <property type="entry name" value="PYRIDOXAL KINASE"/>
    <property type="match status" value="1"/>
</dbReference>
<keyword evidence="5" id="KW-0067">ATP-binding</keyword>
<dbReference type="InterPro" id="IPR029056">
    <property type="entry name" value="Ribokinase-like"/>
</dbReference>
<dbReference type="GO" id="GO:0005829">
    <property type="term" value="C:cytosol"/>
    <property type="evidence" value="ECO:0007669"/>
    <property type="project" value="TreeGrafter"/>
</dbReference>
<keyword evidence="3" id="KW-0547">Nucleotide-binding</keyword>
<evidence type="ECO:0000256" key="4">
    <source>
        <dbReference type="ARBA" id="ARBA00022777"/>
    </source>
</evidence>
<dbReference type="RefSeq" id="WP_050739995.1">
    <property type="nucleotide sequence ID" value="NZ_LGYO01000021.1"/>
</dbReference>
<evidence type="ECO:0000313" key="8">
    <source>
        <dbReference type="Proteomes" id="UP000036873"/>
    </source>
</evidence>
<accession>A0A0L6U0H1</accession>
<evidence type="ECO:0000313" key="7">
    <source>
        <dbReference type="EMBL" id="KNZ42004.1"/>
    </source>
</evidence>
<dbReference type="PATRIC" id="fig|52689.4.peg.940"/>
<dbReference type="CDD" id="cd01173">
    <property type="entry name" value="pyridoxal_pyridoxamine_kinase"/>
    <property type="match status" value="1"/>
</dbReference>
<evidence type="ECO:0000256" key="5">
    <source>
        <dbReference type="ARBA" id="ARBA00022840"/>
    </source>
</evidence>
<dbReference type="Proteomes" id="UP000036873">
    <property type="component" value="Unassembled WGS sequence"/>
</dbReference>
<dbReference type="GO" id="GO:0009443">
    <property type="term" value="P:pyridoxal 5'-phosphate salvage"/>
    <property type="evidence" value="ECO:0007669"/>
    <property type="project" value="InterPro"/>
</dbReference>
<proteinExistence type="predicted"/>
<sequence length="282" mass="31207">MQKQKRVVAIHDISCVGRCSLTVALPIISAAGFDTSVLPTAVLSTHTGGFENFTYRDLTDDIRPISDHWQSLNHSFDAIYSGFLGSFEQIDLVAELFDTFRTKDNLILVDPVMADNGELYSVYSPEMARGMTKLCAKADIIVPNLTEAAFLLDEPYIAEGYDRDYIEGLLKRLSKLGSPKVVLTGISFEANQLGAATYDSKTGEIHYVFNDHIQGFFHGTGDIFGSTLLSALLSDFPLAEAAQIAVDYAHECILKTVELDQEKRYGVCFERAIPYLIKRLGL</sequence>
<dbReference type="InterPro" id="IPR004625">
    <property type="entry name" value="PyrdxlKinase"/>
</dbReference>
<organism evidence="7 8">
    <name type="scientific">Acetobacterium bakii</name>
    <dbReference type="NCBI Taxonomy" id="52689"/>
    <lineage>
        <taxon>Bacteria</taxon>
        <taxon>Bacillati</taxon>
        <taxon>Bacillota</taxon>
        <taxon>Clostridia</taxon>
        <taxon>Eubacteriales</taxon>
        <taxon>Eubacteriaceae</taxon>
        <taxon>Acetobacterium</taxon>
    </lineage>
</organism>
<dbReference type="OrthoDB" id="9800808at2"/>
<gene>
    <name evidence="7" type="ORF">AKG39_08665</name>
</gene>